<evidence type="ECO:0000259" key="6">
    <source>
        <dbReference type="PROSITE" id="PS51192"/>
    </source>
</evidence>
<dbReference type="RefSeq" id="WP_169210562.1">
    <property type="nucleotide sequence ID" value="NZ_JAATNW010000004.1"/>
</dbReference>
<evidence type="ECO:0000256" key="5">
    <source>
        <dbReference type="SAM" id="MobiDB-lite"/>
    </source>
</evidence>
<dbReference type="Gene3D" id="1.20.120.1080">
    <property type="match status" value="1"/>
</dbReference>
<dbReference type="InterPro" id="IPR011545">
    <property type="entry name" value="DEAD/DEAH_box_helicase_dom"/>
</dbReference>
<evidence type="ECO:0000256" key="4">
    <source>
        <dbReference type="ARBA" id="ARBA00022840"/>
    </source>
</evidence>
<dbReference type="InterPro" id="IPR007502">
    <property type="entry name" value="Helicase-assoc_dom"/>
</dbReference>
<dbReference type="NCBIfam" id="TIGR01970">
    <property type="entry name" value="DEAH_box_HrpB"/>
    <property type="match status" value="1"/>
</dbReference>
<evidence type="ECO:0000259" key="7">
    <source>
        <dbReference type="PROSITE" id="PS51194"/>
    </source>
</evidence>
<dbReference type="CDD" id="cd18791">
    <property type="entry name" value="SF2_C_RHA"/>
    <property type="match status" value="1"/>
</dbReference>
<accession>A0ABX1R422</accession>
<dbReference type="InterPro" id="IPR048333">
    <property type="entry name" value="HA2_WH"/>
</dbReference>
<keyword evidence="3 8" id="KW-0347">Helicase</keyword>
<dbReference type="Proteomes" id="UP000709336">
    <property type="component" value="Unassembled WGS sequence"/>
</dbReference>
<dbReference type="SMART" id="SM00487">
    <property type="entry name" value="DEXDc"/>
    <property type="match status" value="1"/>
</dbReference>
<evidence type="ECO:0000256" key="2">
    <source>
        <dbReference type="ARBA" id="ARBA00022801"/>
    </source>
</evidence>
<evidence type="ECO:0000313" key="9">
    <source>
        <dbReference type="Proteomes" id="UP000709336"/>
    </source>
</evidence>
<dbReference type="InterPro" id="IPR013689">
    <property type="entry name" value="RNA_helicase_ATP-dep_HrpB_C"/>
</dbReference>
<dbReference type="InterPro" id="IPR049614">
    <property type="entry name" value="HrpB_DEXH"/>
</dbReference>
<feature type="domain" description="Helicase C-terminal" evidence="7">
    <location>
        <begin position="205"/>
        <end position="371"/>
    </location>
</feature>
<dbReference type="InterPro" id="IPR001650">
    <property type="entry name" value="Helicase_C-like"/>
</dbReference>
<reference evidence="8 9" key="1">
    <citation type="submission" date="2020-03" db="EMBL/GenBank/DDBJ databases">
        <title>Alteromonas ponticola sp. nov., isolated from seawater.</title>
        <authorList>
            <person name="Yoon J.-H."/>
            <person name="Kim Y.-O."/>
        </authorList>
    </citation>
    <scope>NUCLEOTIDE SEQUENCE [LARGE SCALE GENOMIC DNA]</scope>
    <source>
        <strain evidence="8 9">MYP5</strain>
    </source>
</reference>
<dbReference type="SUPFAM" id="SSF52540">
    <property type="entry name" value="P-loop containing nucleoside triphosphate hydrolases"/>
    <property type="match status" value="1"/>
</dbReference>
<evidence type="ECO:0000256" key="3">
    <source>
        <dbReference type="ARBA" id="ARBA00022806"/>
    </source>
</evidence>
<dbReference type="SMART" id="SM00847">
    <property type="entry name" value="HA2"/>
    <property type="match status" value="1"/>
</dbReference>
<dbReference type="SMART" id="SM00490">
    <property type="entry name" value="HELICc"/>
    <property type="match status" value="1"/>
</dbReference>
<comment type="caution">
    <text evidence="8">The sequence shown here is derived from an EMBL/GenBank/DDBJ whole genome shotgun (WGS) entry which is preliminary data.</text>
</comment>
<organism evidence="8 9">
    <name type="scientific">Alteromonas ponticola</name>
    <dbReference type="NCBI Taxonomy" id="2720613"/>
    <lineage>
        <taxon>Bacteria</taxon>
        <taxon>Pseudomonadati</taxon>
        <taxon>Pseudomonadota</taxon>
        <taxon>Gammaproteobacteria</taxon>
        <taxon>Alteromonadales</taxon>
        <taxon>Alteromonadaceae</taxon>
        <taxon>Alteromonas/Salinimonas group</taxon>
        <taxon>Alteromonas</taxon>
    </lineage>
</organism>
<gene>
    <name evidence="8" type="primary">hrpB</name>
    <name evidence="8" type="ORF">HCJ96_08220</name>
</gene>
<dbReference type="PROSITE" id="PS51192">
    <property type="entry name" value="HELICASE_ATP_BIND_1"/>
    <property type="match status" value="1"/>
</dbReference>
<dbReference type="Gene3D" id="3.40.50.300">
    <property type="entry name" value="P-loop containing nucleotide triphosphate hydrolases"/>
    <property type="match status" value="2"/>
</dbReference>
<proteinExistence type="predicted"/>
<feature type="region of interest" description="Disordered" evidence="5">
    <location>
        <begin position="803"/>
        <end position="826"/>
    </location>
</feature>
<dbReference type="PANTHER" id="PTHR43519">
    <property type="entry name" value="ATP-DEPENDENT RNA HELICASE HRPB"/>
    <property type="match status" value="1"/>
</dbReference>
<evidence type="ECO:0000313" key="8">
    <source>
        <dbReference type="EMBL" id="NMH59998.1"/>
    </source>
</evidence>
<sequence>MLKNQEAFPAYAIAASLCEAVQTNNVIVSAPPGAGKSTVLPLALLQQKLPGRILLMQPRRVVVRSLAHYLASLLNEPVGKTIGYRVRGESQVSHETKLEIITEGILSRRIQSDPELSGISVVIFDEFHERSIHTDFGLALALEVQQGLRDDLRLVIMSATLDVQRIQTLLPDAINLQSEGKMYPVEEHYLGQVKAESVNSTMAATIEHACGEVDGDVLAFLAGIGAIRKVRQLLEAKINSSDIVIHELYGALEKSAQLAALQPDPSGKQKVILATNIAETSLTIANIEAVVDSGLENVASYQLEGGFKQLNQQMISQASATQRKGRAGRLRPGKCYRLWAKEQHDRLAKQAQAQILQEDIAPLLLESLAWGSPLNDLALLDLPSSAQQSAAFDTLVRIGALRDQQLTPYGRQLATFPCHPVIAHMLLKSSKLGDTQMAAAALVAALYEENMAHTQSVLVTDILRQLDTFSNKRVTRQANRYLSLISERSLPTPGSLTDEEFATAIALAFPRHLAFKSAQGTFKLANGKGATMPPGVIETAEWIAILHAQSLGNELIIRQYQPIAQAQLSALYPDSFIREKRVHYDSASKQMQARQVARFDKIVLDSRPLSEVPKAQFAEAWMAHLQTLPLQQLPFDEKAWQWWYRLQIAEKLMLPQPQSYDGRCAWPVLTQPFTDLPAEFWRDKLASCKKWEQVEKLPWKTLLNQALEWPQQHALDTYLPESLTIPSKRNVTIEYDANGSAIVAVKMQEMYGETKRVHVAGGKLCITFSLLSPAGRPLQTTQDLGSFWQGSYREIQKEMKGRYPKHFWPDDPANAEPTTRTKKFMN</sequence>
<dbReference type="CDD" id="cd17990">
    <property type="entry name" value="DEXHc_HrpB"/>
    <property type="match status" value="1"/>
</dbReference>
<keyword evidence="4" id="KW-0067">ATP-binding</keyword>
<keyword evidence="2" id="KW-0378">Hydrolase</keyword>
<dbReference type="Pfam" id="PF04408">
    <property type="entry name" value="WHD_HA2"/>
    <property type="match status" value="1"/>
</dbReference>
<dbReference type="Pfam" id="PF08482">
    <property type="entry name" value="HrpB_C"/>
    <property type="match status" value="1"/>
</dbReference>
<dbReference type="PANTHER" id="PTHR43519:SF1">
    <property type="entry name" value="ATP-DEPENDENT RNA HELICASE HRPB"/>
    <property type="match status" value="1"/>
</dbReference>
<evidence type="ECO:0000256" key="1">
    <source>
        <dbReference type="ARBA" id="ARBA00022741"/>
    </source>
</evidence>
<dbReference type="InterPro" id="IPR014001">
    <property type="entry name" value="Helicase_ATP-bd"/>
</dbReference>
<dbReference type="InterPro" id="IPR027417">
    <property type="entry name" value="P-loop_NTPase"/>
</dbReference>
<keyword evidence="1" id="KW-0547">Nucleotide-binding</keyword>
<keyword evidence="9" id="KW-1185">Reference proteome</keyword>
<dbReference type="PROSITE" id="PS51194">
    <property type="entry name" value="HELICASE_CTER"/>
    <property type="match status" value="1"/>
</dbReference>
<dbReference type="InterPro" id="IPR010225">
    <property type="entry name" value="HrpB"/>
</dbReference>
<dbReference type="EMBL" id="JAATNW010000004">
    <property type="protein sequence ID" value="NMH59998.1"/>
    <property type="molecule type" value="Genomic_DNA"/>
</dbReference>
<dbReference type="GO" id="GO:0004386">
    <property type="term" value="F:helicase activity"/>
    <property type="evidence" value="ECO:0007669"/>
    <property type="project" value="UniProtKB-KW"/>
</dbReference>
<feature type="domain" description="Helicase ATP-binding" evidence="6">
    <location>
        <begin position="17"/>
        <end position="179"/>
    </location>
</feature>
<dbReference type="PIRSF" id="PIRSF005496">
    <property type="entry name" value="ATP_hel_hrpB"/>
    <property type="match status" value="1"/>
</dbReference>
<dbReference type="Pfam" id="PF00270">
    <property type="entry name" value="DEAD"/>
    <property type="match status" value="1"/>
</dbReference>
<name>A0ABX1R422_9ALTE</name>
<dbReference type="Pfam" id="PF00271">
    <property type="entry name" value="Helicase_C"/>
    <property type="match status" value="1"/>
</dbReference>
<protein>
    <submittedName>
        <fullName evidence="8">ATP-dependent helicase HrpB</fullName>
    </submittedName>
</protein>